<gene>
    <name evidence="1" type="ORF">KSP40_PGU019799</name>
</gene>
<protein>
    <submittedName>
        <fullName evidence="1">Uncharacterized protein</fullName>
    </submittedName>
</protein>
<proteinExistence type="predicted"/>
<organism evidence="1 2">
    <name type="scientific">Platanthera guangdongensis</name>
    <dbReference type="NCBI Taxonomy" id="2320717"/>
    <lineage>
        <taxon>Eukaryota</taxon>
        <taxon>Viridiplantae</taxon>
        <taxon>Streptophyta</taxon>
        <taxon>Embryophyta</taxon>
        <taxon>Tracheophyta</taxon>
        <taxon>Spermatophyta</taxon>
        <taxon>Magnoliopsida</taxon>
        <taxon>Liliopsida</taxon>
        <taxon>Asparagales</taxon>
        <taxon>Orchidaceae</taxon>
        <taxon>Orchidoideae</taxon>
        <taxon>Orchideae</taxon>
        <taxon>Orchidinae</taxon>
        <taxon>Platanthera</taxon>
    </lineage>
</organism>
<evidence type="ECO:0000313" key="2">
    <source>
        <dbReference type="Proteomes" id="UP001412067"/>
    </source>
</evidence>
<comment type="caution">
    <text evidence="1">The sequence shown here is derived from an EMBL/GenBank/DDBJ whole genome shotgun (WGS) entry which is preliminary data.</text>
</comment>
<name>A0ABR2LM37_9ASPA</name>
<dbReference type="Proteomes" id="UP001412067">
    <property type="component" value="Unassembled WGS sequence"/>
</dbReference>
<reference evidence="1 2" key="1">
    <citation type="journal article" date="2022" name="Nat. Plants">
        <title>Genomes of leafy and leafless Platanthera orchids illuminate the evolution of mycoheterotrophy.</title>
        <authorList>
            <person name="Li M.H."/>
            <person name="Liu K.W."/>
            <person name="Li Z."/>
            <person name="Lu H.C."/>
            <person name="Ye Q.L."/>
            <person name="Zhang D."/>
            <person name="Wang J.Y."/>
            <person name="Li Y.F."/>
            <person name="Zhong Z.M."/>
            <person name="Liu X."/>
            <person name="Yu X."/>
            <person name="Liu D.K."/>
            <person name="Tu X.D."/>
            <person name="Liu B."/>
            <person name="Hao Y."/>
            <person name="Liao X.Y."/>
            <person name="Jiang Y.T."/>
            <person name="Sun W.H."/>
            <person name="Chen J."/>
            <person name="Chen Y.Q."/>
            <person name="Ai Y."/>
            <person name="Zhai J.W."/>
            <person name="Wu S.S."/>
            <person name="Zhou Z."/>
            <person name="Hsiao Y.Y."/>
            <person name="Wu W.L."/>
            <person name="Chen Y.Y."/>
            <person name="Lin Y.F."/>
            <person name="Hsu J.L."/>
            <person name="Li C.Y."/>
            <person name="Wang Z.W."/>
            <person name="Zhao X."/>
            <person name="Zhong W.Y."/>
            <person name="Ma X.K."/>
            <person name="Ma L."/>
            <person name="Huang J."/>
            <person name="Chen G.Z."/>
            <person name="Huang M.Z."/>
            <person name="Huang L."/>
            <person name="Peng D.H."/>
            <person name="Luo Y.B."/>
            <person name="Zou S.Q."/>
            <person name="Chen S.P."/>
            <person name="Lan S."/>
            <person name="Tsai W.C."/>
            <person name="Van de Peer Y."/>
            <person name="Liu Z.J."/>
        </authorList>
    </citation>
    <scope>NUCLEOTIDE SEQUENCE [LARGE SCALE GENOMIC DNA]</scope>
    <source>
        <strain evidence="1">Lor288</strain>
    </source>
</reference>
<evidence type="ECO:0000313" key="1">
    <source>
        <dbReference type="EMBL" id="KAK8943892.1"/>
    </source>
</evidence>
<dbReference type="EMBL" id="JBBWWR010000018">
    <property type="protein sequence ID" value="KAK8943892.1"/>
    <property type="molecule type" value="Genomic_DNA"/>
</dbReference>
<accession>A0ABR2LM37</accession>
<keyword evidence="2" id="KW-1185">Reference proteome</keyword>
<sequence>MCGTGLGSTSRWMKPPRLLSLTVDSALLHIACFVDLSAVTDLILVELFLWRPTGLEFDRLVLLDFHVKFL</sequence>